<keyword evidence="3" id="KW-0808">Transferase</keyword>
<keyword evidence="6 9" id="KW-0238">DNA-binding</keyword>
<evidence type="ECO:0000256" key="4">
    <source>
        <dbReference type="ARBA" id="ARBA00022801"/>
    </source>
</evidence>
<keyword evidence="8" id="KW-1160">Virus entry into host cell</keyword>
<dbReference type="KEGG" id="vg:63925734"/>
<keyword evidence="14" id="KW-1185">Reference proteome</keyword>
<dbReference type="GeneID" id="63925734"/>
<dbReference type="GO" id="GO:0016787">
    <property type="term" value="F:hydrolase activity"/>
    <property type="evidence" value="ECO:0007669"/>
    <property type="project" value="UniProtKB-KW"/>
</dbReference>
<evidence type="ECO:0000259" key="11">
    <source>
        <dbReference type="PROSITE" id="PS51898"/>
    </source>
</evidence>
<dbReference type="Gene3D" id="1.10.443.10">
    <property type="entry name" value="Intergrase catalytic core"/>
    <property type="match status" value="1"/>
</dbReference>
<dbReference type="GO" id="GO:0075713">
    <property type="term" value="P:establishment of integrated proviral latency"/>
    <property type="evidence" value="ECO:0007669"/>
    <property type="project" value="UniProtKB-KW"/>
</dbReference>
<feature type="compositionally biased region" description="Polar residues" evidence="10">
    <location>
        <begin position="26"/>
        <end position="35"/>
    </location>
</feature>
<reference evidence="13 14" key="1">
    <citation type="submission" date="2018-08" db="EMBL/GenBank/DDBJ databases">
        <authorList>
            <person name="Quesada-Gordillo A."/>
            <person name="Cotto-Pereira A.M."/>
            <person name="Cruz-Lopez C.D."/>
            <person name="Cruz-Ortiz M.A."/>
            <person name="Cruz-Ortiz J.C."/>
            <person name="Davila-Benitez J."/>
            <person name="Deleon-Ruiz I.N."/>
            <person name="Delgado-Rivera C.M."/>
            <person name="Desarden-Rivera Y.C."/>
            <person name="Diaz-Mejia R.M."/>
            <person name="Diaz-Ramos D."/>
            <person name="Estrada-Lozada M."/>
            <person name="Estrada-Mojica S."/>
            <person name="Etienne-Gonzalez P."/>
            <person name="Figueroa-Gomez L."/>
            <person name="Flores-Roque G."/>
            <person name="Gomez-Rosado J.O."/>
            <person name="Gonzalez-Garcia E.M."/>
            <person name="Gonzalez-Leon M.A."/>
            <person name="Gonzalez-Rodriguez J."/>
            <person name="Gonzalez-Santos L.I."/>
            <person name="Goveo-Rivera I.A."/>
            <person name="Gutierrez-Silva J.C."/>
            <person name="Issa-Mahmud S."/>
            <person name="Lopez-Llera J.N."/>
            <person name="Marrero-Visalden G."/>
            <person name="Muyet-Blasini E."/>
            <person name="Ortiz-Torres X.D."/>
            <person name="Palacios-Vallejo J.G."/>
            <person name="Pichardo-Gonzalez P.A."/>
            <person name="Pou-Acosta P.M."/>
            <person name="Rodriguez-Colon F."/>
            <person name="Roig-Laboy C.J."/>
            <person name="Santiago-Mendez J."/>
            <person name="Velez-Velazquez R.M."/>
            <person name="Fernandez-Martinez M."/>
            <person name="Rubin M."/>
            <person name="Vazquez E."/>
            <person name="Garlena R.A."/>
            <person name="Russell D.A."/>
            <person name="Pope W.H."/>
            <person name="Jacobs-Sera D."/>
            <person name="Hatfull G.F."/>
        </authorList>
    </citation>
    <scope>NUCLEOTIDE SEQUENCE [LARGE SCALE GENOMIC DNA]</scope>
</reference>
<proteinExistence type="inferred from homology"/>
<sequence length="364" mass="39377">MGVTAAADYLPVKKIRRGAPLHSVDSRCQLTNDSGNPGDRSGDVEGSMRALPRKTGPAPQPLPEAWRPLITRYVTHLASAGYPQTTLATRTAHLRRISRGVGVSPENLTGESLRDFFAKQTHWARETRRGYRNTAVSFFTWAHDEGHLATNPARALPSVKPSPPRPRPVPDRAYCEAMMAATPRVMLMLRLADEVGLRRAEVAQVHTDDLSEGYSGYELLVHGKGGKIRILPISDELAELVAQGPAGHTPGAPATGYLFPGNDNGHLSPSYVGKLCAAAIPGIWTMHKLRHRFAKKAYDGTRDLRALQTMLGHSSVATTEIYVPVEDDAVRAVMMAARETPGRRRGGNGTFVMGAVAAGRGESV</sequence>
<evidence type="ECO:0000313" key="13">
    <source>
        <dbReference type="EMBL" id="AYD84617.1"/>
    </source>
</evidence>
<dbReference type="InterPro" id="IPR013762">
    <property type="entry name" value="Integrase-like_cat_sf"/>
</dbReference>
<keyword evidence="8" id="KW-1179">Viral genome integration</keyword>
<dbReference type="PROSITE" id="PS51898">
    <property type="entry name" value="TYR_RECOMBINASE"/>
    <property type="match status" value="1"/>
</dbReference>
<dbReference type="SUPFAM" id="SSF56349">
    <property type="entry name" value="DNA breaking-rejoining enzymes"/>
    <property type="match status" value="1"/>
</dbReference>
<organism evidence="13 14">
    <name type="scientific">Mycobacterium phage Paito</name>
    <dbReference type="NCBI Taxonomy" id="2315544"/>
    <lineage>
        <taxon>Viruses</taxon>
        <taxon>Duplodnaviria</taxon>
        <taxon>Heunggongvirae</taxon>
        <taxon>Uroviricota</taxon>
        <taxon>Caudoviricetes</taxon>
        <taxon>Gclasvirinae</taxon>
        <taxon>Liefievirus</taxon>
        <taxon>Liefievirus paito</taxon>
    </lineage>
</organism>
<feature type="domain" description="Tyr recombinase" evidence="11">
    <location>
        <begin position="164"/>
        <end position="335"/>
    </location>
</feature>
<dbReference type="GO" id="GO:0015074">
    <property type="term" value="P:DNA integration"/>
    <property type="evidence" value="ECO:0007669"/>
    <property type="project" value="UniProtKB-KW"/>
</dbReference>
<dbReference type="EMBL" id="MH779514">
    <property type="protein sequence ID" value="AYD84617.1"/>
    <property type="molecule type" value="Genomic_DNA"/>
</dbReference>
<gene>
    <name evidence="13" type="primary">32</name>
    <name evidence="13" type="ORF">SEA_PAITO_32</name>
</gene>
<protein>
    <recommendedName>
        <fullName evidence="2">Integrase</fullName>
    </recommendedName>
</protein>
<evidence type="ECO:0000256" key="7">
    <source>
        <dbReference type="ARBA" id="ARBA00023172"/>
    </source>
</evidence>
<comment type="similarity">
    <text evidence="1">Belongs to the 'phage' integrase family.</text>
</comment>
<feature type="region of interest" description="Disordered" evidence="10">
    <location>
        <begin position="23"/>
        <end position="64"/>
    </location>
</feature>
<evidence type="ECO:0000313" key="14">
    <source>
        <dbReference type="Proteomes" id="UP000271313"/>
    </source>
</evidence>
<dbReference type="RefSeq" id="YP_010051249.1">
    <property type="nucleotide sequence ID" value="NC_054439.1"/>
</dbReference>
<feature type="domain" description="Core-binding (CB)" evidence="12">
    <location>
        <begin position="64"/>
        <end position="143"/>
    </location>
</feature>
<evidence type="ECO:0000256" key="8">
    <source>
        <dbReference type="ARBA" id="ARBA00023195"/>
    </source>
</evidence>
<evidence type="ECO:0000256" key="9">
    <source>
        <dbReference type="PROSITE-ProRule" id="PRU01248"/>
    </source>
</evidence>
<keyword evidence="5" id="KW-0229">DNA integration</keyword>
<dbReference type="Pfam" id="PF00589">
    <property type="entry name" value="Phage_integrase"/>
    <property type="match status" value="1"/>
</dbReference>
<evidence type="ECO:0000256" key="10">
    <source>
        <dbReference type="SAM" id="MobiDB-lite"/>
    </source>
</evidence>
<evidence type="ECO:0000259" key="12">
    <source>
        <dbReference type="PROSITE" id="PS51900"/>
    </source>
</evidence>
<dbReference type="InterPro" id="IPR011010">
    <property type="entry name" value="DNA_brk_join_enz"/>
</dbReference>
<dbReference type="Proteomes" id="UP000271313">
    <property type="component" value="Segment"/>
</dbReference>
<dbReference type="GO" id="GO:0016740">
    <property type="term" value="F:transferase activity"/>
    <property type="evidence" value="ECO:0007669"/>
    <property type="project" value="UniProtKB-KW"/>
</dbReference>
<dbReference type="PROSITE" id="PS51900">
    <property type="entry name" value="CB"/>
    <property type="match status" value="1"/>
</dbReference>
<evidence type="ECO:0000256" key="1">
    <source>
        <dbReference type="ARBA" id="ARBA00008857"/>
    </source>
</evidence>
<dbReference type="PANTHER" id="PTHR30349:SF64">
    <property type="entry name" value="PROPHAGE INTEGRASE INTD-RELATED"/>
    <property type="match status" value="1"/>
</dbReference>
<evidence type="ECO:0000256" key="6">
    <source>
        <dbReference type="ARBA" id="ARBA00023125"/>
    </source>
</evidence>
<dbReference type="PANTHER" id="PTHR30349">
    <property type="entry name" value="PHAGE INTEGRASE-RELATED"/>
    <property type="match status" value="1"/>
</dbReference>
<evidence type="ECO:0000256" key="5">
    <source>
        <dbReference type="ARBA" id="ARBA00022908"/>
    </source>
</evidence>
<evidence type="ECO:0000256" key="2">
    <source>
        <dbReference type="ARBA" id="ARBA00016082"/>
    </source>
</evidence>
<keyword evidence="7" id="KW-0233">DNA recombination</keyword>
<keyword evidence="4" id="KW-0378">Hydrolase</keyword>
<dbReference type="InterPro" id="IPR050090">
    <property type="entry name" value="Tyrosine_recombinase_XerCD"/>
</dbReference>
<dbReference type="GO" id="GO:0006310">
    <property type="term" value="P:DNA recombination"/>
    <property type="evidence" value="ECO:0007669"/>
    <property type="project" value="UniProtKB-KW"/>
</dbReference>
<dbReference type="GO" id="GO:0044826">
    <property type="term" value="P:viral genome integration into host DNA"/>
    <property type="evidence" value="ECO:0007669"/>
    <property type="project" value="UniProtKB-KW"/>
</dbReference>
<dbReference type="InterPro" id="IPR044068">
    <property type="entry name" value="CB"/>
</dbReference>
<dbReference type="GO" id="GO:0003677">
    <property type="term" value="F:DNA binding"/>
    <property type="evidence" value="ECO:0007669"/>
    <property type="project" value="UniProtKB-UniRule"/>
</dbReference>
<dbReference type="InterPro" id="IPR002104">
    <property type="entry name" value="Integrase_catalytic"/>
</dbReference>
<evidence type="ECO:0000256" key="3">
    <source>
        <dbReference type="ARBA" id="ARBA00022679"/>
    </source>
</evidence>
<name>A0A386KK90_9CAUD</name>
<accession>A0A386KK90</accession>